<name>A0A239K5C5_9SPHN</name>
<dbReference type="GO" id="GO:0005886">
    <property type="term" value="C:plasma membrane"/>
    <property type="evidence" value="ECO:0007669"/>
    <property type="project" value="UniProtKB-SubCell"/>
</dbReference>
<feature type="transmembrane region" description="Helical" evidence="6">
    <location>
        <begin position="139"/>
        <end position="160"/>
    </location>
</feature>
<feature type="domain" description="Type II secretion system protein GspF" evidence="7">
    <location>
        <begin position="179"/>
        <end position="307"/>
    </location>
</feature>
<dbReference type="EMBL" id="FZPA01000012">
    <property type="protein sequence ID" value="SNT12882.1"/>
    <property type="molecule type" value="Genomic_DNA"/>
</dbReference>
<dbReference type="PANTHER" id="PTHR35007">
    <property type="entry name" value="INTEGRAL MEMBRANE PROTEIN-RELATED"/>
    <property type="match status" value="1"/>
</dbReference>
<dbReference type="Proteomes" id="UP000198339">
    <property type="component" value="Unassembled WGS sequence"/>
</dbReference>
<keyword evidence="2" id="KW-1003">Cell membrane</keyword>
<reference evidence="8 9" key="1">
    <citation type="submission" date="2017-06" db="EMBL/GenBank/DDBJ databases">
        <authorList>
            <person name="Kim H.J."/>
            <person name="Triplett B.A."/>
        </authorList>
    </citation>
    <scope>NUCLEOTIDE SEQUENCE [LARGE SCALE GENOMIC DNA]</scope>
    <source>
        <strain evidence="8 9">DS15</strain>
    </source>
</reference>
<evidence type="ECO:0000256" key="4">
    <source>
        <dbReference type="ARBA" id="ARBA00022989"/>
    </source>
</evidence>
<protein>
    <submittedName>
        <fullName evidence="8">Tight adherence protein C</fullName>
    </submittedName>
</protein>
<sequence>MTEILASSPFLKTAFLAFLFIGVTSFFFAVIRVFQDRRQILGRLETTPVSGGERAGREALRSADAIQGSWAKIAERIERGGLSLADSDAKGLRRRMLAAGFRSPNAPKIFTLVRIVLIFALPSIILLPQFVSGKQISLLSLYLQGAFFALMGLVVPNLFLTAKADRRQQEILNGFPDCLDLMLVCVEAGMGLEAALDRVGREMALSHPLVAEQISHTTLELRAGASREEALRNMADRTAADEIRAFATLLIQSDKLGSSIAATLRVYAAEMREKRKMRAEEKAHRLPVLLSIPLVACMLPVMIGVLMLPAVIRVIREVAPALAGGG</sequence>
<organism evidence="8 9">
    <name type="scientific">Sphingopyxis indica</name>
    <dbReference type="NCBI Taxonomy" id="436663"/>
    <lineage>
        <taxon>Bacteria</taxon>
        <taxon>Pseudomonadati</taxon>
        <taxon>Pseudomonadota</taxon>
        <taxon>Alphaproteobacteria</taxon>
        <taxon>Sphingomonadales</taxon>
        <taxon>Sphingomonadaceae</taxon>
        <taxon>Sphingopyxis</taxon>
    </lineage>
</organism>
<dbReference type="PANTHER" id="PTHR35007:SF2">
    <property type="entry name" value="PILUS ASSEMBLE PROTEIN"/>
    <property type="match status" value="1"/>
</dbReference>
<gene>
    <name evidence="8" type="ORF">SAMN06295955_11286</name>
</gene>
<keyword evidence="5 6" id="KW-0472">Membrane</keyword>
<dbReference type="AlphaFoldDB" id="A0A239K5C5"/>
<feature type="transmembrane region" description="Helical" evidence="6">
    <location>
        <begin position="109"/>
        <end position="127"/>
    </location>
</feature>
<keyword evidence="4 6" id="KW-1133">Transmembrane helix</keyword>
<dbReference type="Pfam" id="PF00482">
    <property type="entry name" value="T2SSF"/>
    <property type="match status" value="1"/>
</dbReference>
<evidence type="ECO:0000313" key="8">
    <source>
        <dbReference type="EMBL" id="SNT12882.1"/>
    </source>
</evidence>
<comment type="subcellular location">
    <subcellularLocation>
        <location evidence="1">Cell membrane</location>
        <topology evidence="1">Multi-pass membrane protein</topology>
    </subcellularLocation>
</comment>
<dbReference type="OrthoDB" id="9810662at2"/>
<keyword evidence="3 6" id="KW-0812">Transmembrane</keyword>
<evidence type="ECO:0000256" key="3">
    <source>
        <dbReference type="ARBA" id="ARBA00022692"/>
    </source>
</evidence>
<keyword evidence="9" id="KW-1185">Reference proteome</keyword>
<evidence type="ECO:0000259" key="7">
    <source>
        <dbReference type="Pfam" id="PF00482"/>
    </source>
</evidence>
<feature type="transmembrane region" description="Helical" evidence="6">
    <location>
        <begin position="15"/>
        <end position="34"/>
    </location>
</feature>
<dbReference type="InterPro" id="IPR018076">
    <property type="entry name" value="T2SS_GspF_dom"/>
</dbReference>
<accession>A0A239K5C5</accession>
<dbReference type="RefSeq" id="WP_089216886.1">
    <property type="nucleotide sequence ID" value="NZ_FZPA01000012.1"/>
</dbReference>
<evidence type="ECO:0000256" key="2">
    <source>
        <dbReference type="ARBA" id="ARBA00022475"/>
    </source>
</evidence>
<evidence type="ECO:0000256" key="1">
    <source>
        <dbReference type="ARBA" id="ARBA00004651"/>
    </source>
</evidence>
<proteinExistence type="predicted"/>
<feature type="transmembrane region" description="Helical" evidence="6">
    <location>
        <begin position="286"/>
        <end position="312"/>
    </location>
</feature>
<evidence type="ECO:0000256" key="5">
    <source>
        <dbReference type="ARBA" id="ARBA00023136"/>
    </source>
</evidence>
<evidence type="ECO:0000256" key="6">
    <source>
        <dbReference type="SAM" id="Phobius"/>
    </source>
</evidence>
<evidence type="ECO:0000313" key="9">
    <source>
        <dbReference type="Proteomes" id="UP000198339"/>
    </source>
</evidence>